<reference evidence="2 5" key="2">
    <citation type="journal article" date="2020" name="FEMS Microbiol. Ecol.">
        <title>Temporal dynamics of bacterial communities during seed development and maturation.</title>
        <authorList>
            <person name="Chesneau G."/>
            <person name="Torres-Cortes G."/>
            <person name="Briand M."/>
            <person name="Darrasse A."/>
            <person name="Preveaux A."/>
            <person name="Marais C."/>
            <person name="Jacques M.A."/>
            <person name="Shade A."/>
            <person name="Barret M."/>
        </authorList>
    </citation>
    <scope>NUCLEOTIDE SEQUENCE [LARGE SCALE GENOMIC DNA]</scope>
    <source>
        <strain evidence="2 5">CFBP13732</strain>
    </source>
</reference>
<organism evidence="3 4">
    <name type="scientific">Erwinia persicina</name>
    <dbReference type="NCBI Taxonomy" id="55211"/>
    <lineage>
        <taxon>Bacteria</taxon>
        <taxon>Pseudomonadati</taxon>
        <taxon>Pseudomonadota</taxon>
        <taxon>Gammaproteobacteria</taxon>
        <taxon>Enterobacterales</taxon>
        <taxon>Erwiniaceae</taxon>
        <taxon>Erwinia</taxon>
    </lineage>
</organism>
<dbReference type="InterPro" id="IPR036937">
    <property type="entry name" value="Adhesion_dom_fimbrial_sf"/>
</dbReference>
<dbReference type="GO" id="GO:0009289">
    <property type="term" value="C:pilus"/>
    <property type="evidence" value="ECO:0007669"/>
    <property type="project" value="InterPro"/>
</dbReference>
<dbReference type="GO" id="GO:0007155">
    <property type="term" value="P:cell adhesion"/>
    <property type="evidence" value="ECO:0007669"/>
    <property type="project" value="InterPro"/>
</dbReference>
<dbReference type="EMBL" id="JACYNN010000011">
    <property type="protein sequence ID" value="MBD8107804.1"/>
    <property type="molecule type" value="Genomic_DNA"/>
</dbReference>
<dbReference type="Gene3D" id="2.60.40.1090">
    <property type="entry name" value="Fimbrial-type adhesion domain"/>
    <property type="match status" value="1"/>
</dbReference>
<keyword evidence="1" id="KW-0472">Membrane</keyword>
<proteinExistence type="predicted"/>
<evidence type="ECO:0000313" key="3">
    <source>
        <dbReference type="EMBL" id="TKJ90436.1"/>
    </source>
</evidence>
<name>A0A4U3FC87_9GAMM</name>
<feature type="transmembrane region" description="Helical" evidence="1">
    <location>
        <begin position="15"/>
        <end position="34"/>
    </location>
</feature>
<reference evidence="3 4" key="1">
    <citation type="journal article" date="2019" name="Sci. Rep.">
        <title>Differences in resource use lead to coexistence of seed-transmitted microbial populations.</title>
        <authorList>
            <person name="Torres-Cortes G."/>
            <person name="Garcia B.J."/>
            <person name="Compant S."/>
            <person name="Rezki S."/>
            <person name="Jones P."/>
            <person name="Preveaux A."/>
            <person name="Briand M."/>
            <person name="Roulet A."/>
            <person name="Bouchez O."/>
            <person name="Jacobson D."/>
            <person name="Barret M."/>
        </authorList>
    </citation>
    <scope>NUCLEOTIDE SEQUENCE [LARGE SCALE GENOMIC DNA]</scope>
    <source>
        <strain evidence="3 4">CFBP13511</strain>
    </source>
</reference>
<dbReference type="Proteomes" id="UP000306393">
    <property type="component" value="Unassembled WGS sequence"/>
</dbReference>
<accession>A0A4U3FC87</accession>
<sequence length="276" mass="30036">MFVLFKKEKSNRITIRLMIYAISLTGFISFHAWGEFYPVIVSIKTRIESATTATYFFQQGVANIGPISEQIMLPEGWYIALAHRHDGFPGGEDIVVPAVYMQGKKRSIGEAARDLYNQQGSGITKIYHSGKGNGGECIGYVGVENISTPHKWMEAISPVGTCMYVPSGDEWCKIETPELVFDHGVISLRESEGHKATKRLAINCTAGTTLRLYIPGGINSLLFAGKGTSTFSTSQGQLGKPMQLPAGRSNIDITSELHGVGIGKWSTSGVMIVEPV</sequence>
<keyword evidence="5" id="KW-1185">Reference proteome</keyword>
<keyword evidence="1" id="KW-1133">Transmembrane helix</keyword>
<dbReference type="OrthoDB" id="6621256at2"/>
<evidence type="ECO:0000313" key="5">
    <source>
        <dbReference type="Proteomes" id="UP000661012"/>
    </source>
</evidence>
<evidence type="ECO:0000313" key="2">
    <source>
        <dbReference type="EMBL" id="MBD8107804.1"/>
    </source>
</evidence>
<evidence type="ECO:0000256" key="1">
    <source>
        <dbReference type="SAM" id="Phobius"/>
    </source>
</evidence>
<comment type="caution">
    <text evidence="3">The sequence shown here is derived from an EMBL/GenBank/DDBJ whole genome shotgun (WGS) entry which is preliminary data.</text>
</comment>
<dbReference type="Proteomes" id="UP000661012">
    <property type="component" value="Unassembled WGS sequence"/>
</dbReference>
<dbReference type="RefSeq" id="WP_062747652.1">
    <property type="nucleotide sequence ID" value="NZ_JACYMQ010000006.1"/>
</dbReference>
<dbReference type="EMBL" id="QGAC01000009">
    <property type="protein sequence ID" value="TKJ90436.1"/>
    <property type="molecule type" value="Genomic_DNA"/>
</dbReference>
<gene>
    <name evidence="3" type="ORF">EpCFBP13511_11235</name>
    <name evidence="2" type="ORF">IFT93_15490</name>
</gene>
<dbReference type="AlphaFoldDB" id="A0A4U3FC87"/>
<evidence type="ECO:0000313" key="4">
    <source>
        <dbReference type="Proteomes" id="UP000306393"/>
    </source>
</evidence>
<protein>
    <submittedName>
        <fullName evidence="3">Uncharacterized protein</fullName>
    </submittedName>
</protein>
<keyword evidence="1" id="KW-0812">Transmembrane</keyword>